<evidence type="ECO:0000259" key="5">
    <source>
        <dbReference type="Pfam" id="PF04085"/>
    </source>
</evidence>
<evidence type="ECO:0000256" key="3">
    <source>
        <dbReference type="ARBA" id="ARBA00022960"/>
    </source>
</evidence>
<name>A0A2H3KYR3_9FLAO</name>
<evidence type="ECO:0000313" key="6">
    <source>
        <dbReference type="EMBL" id="PDS26707.1"/>
    </source>
</evidence>
<reference evidence="7 9" key="2">
    <citation type="submission" date="2019-06" db="EMBL/GenBank/DDBJ databases">
        <title>Genomic Encyclopedia of Archaeal and Bacterial Type Strains, Phase II (KMG-II): from individual species to whole genera.</title>
        <authorList>
            <person name="Goeker M."/>
        </authorList>
    </citation>
    <scope>NUCLEOTIDE SEQUENCE [LARGE SCALE GENOMIC DNA]</scope>
    <source>
        <strain evidence="7 9">DSM 24789</strain>
    </source>
</reference>
<evidence type="ECO:0000313" key="7">
    <source>
        <dbReference type="EMBL" id="TQM40692.1"/>
    </source>
</evidence>
<evidence type="ECO:0000256" key="4">
    <source>
        <dbReference type="ARBA" id="ARBA00032089"/>
    </source>
</evidence>
<organism evidence="6 8">
    <name type="scientific">Flavobacterium branchiophilum</name>
    <dbReference type="NCBI Taxonomy" id="55197"/>
    <lineage>
        <taxon>Bacteria</taxon>
        <taxon>Pseudomonadati</taxon>
        <taxon>Bacteroidota</taxon>
        <taxon>Flavobacteriia</taxon>
        <taxon>Flavobacteriales</taxon>
        <taxon>Flavobacteriaceae</taxon>
        <taxon>Flavobacterium</taxon>
    </lineage>
</organism>
<proteinExistence type="inferred from homology"/>
<accession>A0A2H3KYR3</accession>
<feature type="domain" description="Rod shape-determining protein MreC beta-barrel core" evidence="5">
    <location>
        <begin position="109"/>
        <end position="257"/>
    </location>
</feature>
<evidence type="ECO:0000313" key="8">
    <source>
        <dbReference type="Proteomes" id="UP000220828"/>
    </source>
</evidence>
<comment type="caution">
    <text evidence="6">The sequence shown here is derived from an EMBL/GenBank/DDBJ whole genome shotgun (WGS) entry which is preliminary data.</text>
</comment>
<reference evidence="6 8" key="1">
    <citation type="submission" date="2017-09" db="EMBL/GenBank/DDBJ databases">
        <title>Whole genomes of Flavobacteriaceae.</title>
        <authorList>
            <person name="Stine C."/>
            <person name="Li C."/>
            <person name="Tadesse D."/>
        </authorList>
    </citation>
    <scope>NUCLEOTIDE SEQUENCE [LARGE SCALE GENOMIC DNA]</scope>
    <source>
        <strain evidence="6 8">ATCC 35036</strain>
    </source>
</reference>
<dbReference type="AlphaFoldDB" id="A0A2H3KYR3"/>
<dbReference type="InterPro" id="IPR055342">
    <property type="entry name" value="MreC_beta-barrel_core"/>
</dbReference>
<dbReference type="OrthoDB" id="9811827at2"/>
<dbReference type="Proteomes" id="UP000320773">
    <property type="component" value="Unassembled WGS sequence"/>
</dbReference>
<dbReference type="Pfam" id="PF04085">
    <property type="entry name" value="MreC"/>
    <property type="match status" value="1"/>
</dbReference>
<dbReference type="EMBL" id="PCMW01000008">
    <property type="protein sequence ID" value="PDS26707.1"/>
    <property type="molecule type" value="Genomic_DNA"/>
</dbReference>
<keyword evidence="3" id="KW-0133">Cell shape</keyword>
<evidence type="ECO:0000313" key="9">
    <source>
        <dbReference type="Proteomes" id="UP000320773"/>
    </source>
</evidence>
<dbReference type="RefSeq" id="WP_089080183.1">
    <property type="nucleotide sequence ID" value="NZ_PCMW01000008.1"/>
</dbReference>
<dbReference type="InterPro" id="IPR007221">
    <property type="entry name" value="MreC"/>
</dbReference>
<dbReference type="EMBL" id="VFPJ01000001">
    <property type="protein sequence ID" value="TQM40692.1"/>
    <property type="molecule type" value="Genomic_DNA"/>
</dbReference>
<dbReference type="NCBIfam" id="NF010532">
    <property type="entry name" value="PRK13922.9-3"/>
    <property type="match status" value="1"/>
</dbReference>
<comment type="similarity">
    <text evidence="1">Belongs to the MreC family.</text>
</comment>
<evidence type="ECO:0000256" key="2">
    <source>
        <dbReference type="ARBA" id="ARBA00013855"/>
    </source>
</evidence>
<evidence type="ECO:0000256" key="1">
    <source>
        <dbReference type="ARBA" id="ARBA00009369"/>
    </source>
</evidence>
<dbReference type="PANTHER" id="PTHR34138:SF1">
    <property type="entry name" value="CELL SHAPE-DETERMINING PROTEIN MREC"/>
    <property type="match status" value="1"/>
</dbReference>
<gene>
    <name evidence="6" type="ORF">B0A77_01595</name>
    <name evidence="7" type="ORF">BC670_1595</name>
</gene>
<dbReference type="Gene3D" id="2.40.10.340">
    <property type="entry name" value="Rod shape-determining protein MreC, domain 1"/>
    <property type="match status" value="1"/>
</dbReference>
<dbReference type="GO" id="GO:0005886">
    <property type="term" value="C:plasma membrane"/>
    <property type="evidence" value="ECO:0007669"/>
    <property type="project" value="TreeGrafter"/>
</dbReference>
<dbReference type="GO" id="GO:0008360">
    <property type="term" value="P:regulation of cell shape"/>
    <property type="evidence" value="ECO:0007669"/>
    <property type="project" value="UniProtKB-KW"/>
</dbReference>
<sequence length="275" mass="30583">MQQIVNFLIKNSNNLLFLLLLSTGLGFTIQSHSYHKSKIISSANFVSGNVYNELSKLDEYLSLRGQNQALAAENARLKMLLFNKKDTVVPIINPNLSGFHHTDVILAKVINNSYTRQENYLTLNVGQKIGVKTDMGVVNDQGIVGIIENTSANFATVQSILNVNSKINAKLKKSNHFGTLTWNGENTGFVQLVDIPRLASVKKGDTIVTGEQSDIFPENVNIGIVEKLYTDDETNYFTLDIKLFNDMTNLGHVYVIKKAVSLEKKSLEAKTTKNE</sequence>
<dbReference type="Proteomes" id="UP000220828">
    <property type="component" value="Unassembled WGS sequence"/>
</dbReference>
<dbReference type="InterPro" id="IPR042177">
    <property type="entry name" value="Cell/Rod_1"/>
</dbReference>
<dbReference type="InterPro" id="IPR042175">
    <property type="entry name" value="Cell/Rod_MreC_2"/>
</dbReference>
<dbReference type="Gene3D" id="2.40.10.350">
    <property type="entry name" value="Rod shape-determining protein MreC, domain 2"/>
    <property type="match status" value="1"/>
</dbReference>
<protein>
    <recommendedName>
        <fullName evidence="2">Cell shape-determining protein MreC</fullName>
    </recommendedName>
    <alternativeName>
        <fullName evidence="4">Cell shape protein MreC</fullName>
    </alternativeName>
</protein>
<dbReference type="PANTHER" id="PTHR34138">
    <property type="entry name" value="CELL SHAPE-DETERMINING PROTEIN MREC"/>
    <property type="match status" value="1"/>
</dbReference>